<proteinExistence type="predicted"/>
<dbReference type="Proteomes" id="UP001162501">
    <property type="component" value="Chromosome 29"/>
</dbReference>
<gene>
    <name evidence="1" type="ORF">MRATA1EN22A_LOCUS17896</name>
</gene>
<dbReference type="EMBL" id="OX596113">
    <property type="protein sequence ID" value="CAN0409004.1"/>
    <property type="molecule type" value="Genomic_DNA"/>
</dbReference>
<protein>
    <submittedName>
        <fullName evidence="1">Uncharacterized protein</fullName>
    </submittedName>
</protein>
<evidence type="ECO:0000313" key="1">
    <source>
        <dbReference type="EMBL" id="CAN0409004.1"/>
    </source>
</evidence>
<reference evidence="1" key="2">
    <citation type="submission" date="2025-03" db="EMBL/GenBank/DDBJ databases">
        <authorList>
            <consortium name="ELIXIR-Norway"/>
            <consortium name="Elixir Norway"/>
        </authorList>
    </citation>
    <scope>NUCLEOTIDE SEQUENCE</scope>
</reference>
<sequence>MLARRHLLLWKQPVTALEAAAVTAVAEIPVHVAQKRIEAPSPGSSAAPQSLFVAPGHAPSRSLSLGSLRPVPPPVFPIHPAQSTARLSAQRAGGVGRGELSEMRWVWELTPPTPGAARQPRPAAPPAAHVELYTLRE</sequence>
<reference evidence="1" key="1">
    <citation type="submission" date="2023-05" db="EMBL/GenBank/DDBJ databases">
        <authorList>
            <consortium name="ELIXIR-Norway"/>
        </authorList>
    </citation>
    <scope>NUCLEOTIDE SEQUENCE</scope>
</reference>
<accession>A0AC59ZG05</accession>
<evidence type="ECO:0000313" key="2">
    <source>
        <dbReference type="Proteomes" id="UP001162501"/>
    </source>
</evidence>
<organism evidence="1 2">
    <name type="scientific">Rangifer tarandus platyrhynchus</name>
    <name type="common">Svalbard reindeer</name>
    <dbReference type="NCBI Taxonomy" id="3082113"/>
    <lineage>
        <taxon>Eukaryota</taxon>
        <taxon>Metazoa</taxon>
        <taxon>Chordata</taxon>
        <taxon>Craniata</taxon>
        <taxon>Vertebrata</taxon>
        <taxon>Euteleostomi</taxon>
        <taxon>Mammalia</taxon>
        <taxon>Eutheria</taxon>
        <taxon>Laurasiatheria</taxon>
        <taxon>Artiodactyla</taxon>
        <taxon>Ruminantia</taxon>
        <taxon>Pecora</taxon>
        <taxon>Cervidae</taxon>
        <taxon>Odocoileinae</taxon>
        <taxon>Rangifer</taxon>
    </lineage>
</organism>
<name>A0AC59ZG05_RANTA</name>